<keyword evidence="2" id="KW-1185">Reference proteome</keyword>
<evidence type="ECO:0000313" key="2">
    <source>
        <dbReference type="Proteomes" id="UP001316184"/>
    </source>
</evidence>
<dbReference type="EMBL" id="CP102173">
    <property type="protein sequence ID" value="UUP12072.1"/>
    <property type="molecule type" value="Genomic_DNA"/>
</dbReference>
<organism evidence="1 2">
    <name type="scientific">Aeromicrobium wangtongii</name>
    <dbReference type="NCBI Taxonomy" id="2969247"/>
    <lineage>
        <taxon>Bacteria</taxon>
        <taxon>Bacillati</taxon>
        <taxon>Actinomycetota</taxon>
        <taxon>Actinomycetes</taxon>
        <taxon>Propionibacteriales</taxon>
        <taxon>Nocardioidaceae</taxon>
        <taxon>Aeromicrobium</taxon>
    </lineage>
</organism>
<dbReference type="Proteomes" id="UP001316184">
    <property type="component" value="Chromosome"/>
</dbReference>
<reference evidence="1 2" key="1">
    <citation type="submission" date="2022-08" db="EMBL/GenBank/DDBJ databases">
        <title>novel species in genus Aeromicrobium.</title>
        <authorList>
            <person name="Ye L."/>
        </authorList>
    </citation>
    <scope>NUCLEOTIDE SEQUENCE [LARGE SCALE GENOMIC DNA]</scope>
    <source>
        <strain evidence="2">zg-Y1379</strain>
    </source>
</reference>
<sequence length="118" mass="13073">MPDDISLGKILLIVRRLAALTQTRQIAWKETGQNDVFVHPAASASVVVGSRDGDGDLPMFVRILDEDGDLVDELSTENTEHAEWFDELRRLHVLAKRSATDADRVLDALLAELPDVQP</sequence>
<evidence type="ECO:0008006" key="3">
    <source>
        <dbReference type="Google" id="ProtNLM"/>
    </source>
</evidence>
<protein>
    <recommendedName>
        <fullName evidence="3">DUF5753 domain-containing protein</fullName>
    </recommendedName>
</protein>
<name>A0ABY5M5M7_9ACTN</name>
<accession>A0ABY5M5M7</accession>
<proteinExistence type="predicted"/>
<evidence type="ECO:0000313" key="1">
    <source>
        <dbReference type="EMBL" id="UUP12072.1"/>
    </source>
</evidence>
<dbReference type="RefSeq" id="WP_232399558.1">
    <property type="nucleotide sequence ID" value="NZ_CP102173.1"/>
</dbReference>
<gene>
    <name evidence="1" type="ORF">NQV15_09380</name>
</gene>